<dbReference type="EMBL" id="FWXI01000016">
    <property type="protein sequence ID" value="SMC97437.1"/>
    <property type="molecule type" value="Genomic_DNA"/>
</dbReference>
<dbReference type="GO" id="GO:0016702">
    <property type="term" value="F:oxidoreductase activity, acting on single donors with incorporation of molecular oxygen, incorporation of two atoms of oxygen"/>
    <property type="evidence" value="ECO:0007669"/>
    <property type="project" value="UniProtKB-ARBA"/>
</dbReference>
<sequence length="277" mass="29755">MDNLVGCALMPHPPLMIPEVGKAELDTVKTTVEAANQVAEMLKQSNPQTVVIITPHGPVFEDAVAVSIHPRLRGSMASFGAPDVALAFETDNLLIKHVIRSCQRLGINLMELTDDVAKNYRVSLNLDHGAFVPLYYLAKAGFKGQIVHLSMGMLAYEEMYTFGKAVQAAIGNLDKRVAVIASGDLSHRLTPDAPAGYNPHGAEFDKQVVEALKNADVKALLSMDKNLIEAAGECGLRPIFFLMGVMGGLDVEVTSASYEGPFGVGYAVVAYKIKGKK</sequence>
<dbReference type="InterPro" id="IPR004183">
    <property type="entry name" value="Xdiol_dOase_suB"/>
</dbReference>
<dbReference type="Gene3D" id="3.40.830.10">
    <property type="entry name" value="LigB-like"/>
    <property type="match status" value="1"/>
</dbReference>
<dbReference type="AlphaFoldDB" id="A0A1W2DIT6"/>
<dbReference type="Proteomes" id="UP000192738">
    <property type="component" value="Unassembled WGS sequence"/>
</dbReference>
<reference evidence="2 3" key="1">
    <citation type="submission" date="2017-04" db="EMBL/GenBank/DDBJ databases">
        <authorList>
            <person name="Afonso C.L."/>
            <person name="Miller P.J."/>
            <person name="Scott M.A."/>
            <person name="Spackman E."/>
            <person name="Goraichik I."/>
            <person name="Dimitrov K.M."/>
            <person name="Suarez D.L."/>
            <person name="Swayne D.E."/>
        </authorList>
    </citation>
    <scope>NUCLEOTIDE SEQUENCE [LARGE SCALE GENOMIC DNA]</scope>
    <source>
        <strain evidence="2 3">DSM 5090</strain>
    </source>
</reference>
<dbReference type="GO" id="GO:0008198">
    <property type="term" value="F:ferrous iron binding"/>
    <property type="evidence" value="ECO:0007669"/>
    <property type="project" value="InterPro"/>
</dbReference>
<dbReference type="Pfam" id="PF02900">
    <property type="entry name" value="LigB"/>
    <property type="match status" value="1"/>
</dbReference>
<evidence type="ECO:0000313" key="3">
    <source>
        <dbReference type="Proteomes" id="UP000192738"/>
    </source>
</evidence>
<dbReference type="NCBIfam" id="TIGR04336">
    <property type="entry name" value="AmmeMemoSam_B"/>
    <property type="match status" value="1"/>
</dbReference>
<dbReference type="CDD" id="cd07951">
    <property type="entry name" value="ED_3B_N_AMMECR1"/>
    <property type="match status" value="1"/>
</dbReference>
<protein>
    <submittedName>
        <fullName evidence="2">AmmeMemoRadiSam system protein B</fullName>
    </submittedName>
</protein>
<dbReference type="OrthoDB" id="159752at2"/>
<accession>A0A1W2DIT6</accession>
<keyword evidence="3" id="KW-1185">Reference proteome</keyword>
<feature type="domain" description="Extradiol ring-cleavage dioxygenase class III enzyme subunit B" evidence="1">
    <location>
        <begin position="7"/>
        <end position="268"/>
    </location>
</feature>
<proteinExistence type="predicted"/>
<name>A0A1W2DIT6_9FIRM</name>
<organism evidence="2 3">
    <name type="scientific">Sporomusa malonica</name>
    <dbReference type="NCBI Taxonomy" id="112901"/>
    <lineage>
        <taxon>Bacteria</taxon>
        <taxon>Bacillati</taxon>
        <taxon>Bacillota</taxon>
        <taxon>Negativicutes</taxon>
        <taxon>Selenomonadales</taxon>
        <taxon>Sporomusaceae</taxon>
        <taxon>Sporomusa</taxon>
    </lineage>
</organism>
<evidence type="ECO:0000313" key="2">
    <source>
        <dbReference type="EMBL" id="SMC97437.1"/>
    </source>
</evidence>
<dbReference type="STRING" id="112901.SAMN04488500_11640"/>
<dbReference type="RefSeq" id="WP_084577094.1">
    <property type="nucleotide sequence ID" value="NZ_CP155572.1"/>
</dbReference>
<gene>
    <name evidence="2" type="ORF">SAMN04488500_11640</name>
</gene>
<dbReference type="SUPFAM" id="SSF53213">
    <property type="entry name" value="LigB-like"/>
    <property type="match status" value="1"/>
</dbReference>
<evidence type="ECO:0000259" key="1">
    <source>
        <dbReference type="Pfam" id="PF02900"/>
    </source>
</evidence>